<keyword evidence="2" id="KW-1185">Reference proteome</keyword>
<proteinExistence type="predicted"/>
<accession>A0AA38I255</accession>
<evidence type="ECO:0000313" key="1">
    <source>
        <dbReference type="EMBL" id="KAJ3647761.1"/>
    </source>
</evidence>
<name>A0AA38I255_9CUCU</name>
<organism evidence="1 2">
    <name type="scientific">Zophobas morio</name>
    <dbReference type="NCBI Taxonomy" id="2755281"/>
    <lineage>
        <taxon>Eukaryota</taxon>
        <taxon>Metazoa</taxon>
        <taxon>Ecdysozoa</taxon>
        <taxon>Arthropoda</taxon>
        <taxon>Hexapoda</taxon>
        <taxon>Insecta</taxon>
        <taxon>Pterygota</taxon>
        <taxon>Neoptera</taxon>
        <taxon>Endopterygota</taxon>
        <taxon>Coleoptera</taxon>
        <taxon>Polyphaga</taxon>
        <taxon>Cucujiformia</taxon>
        <taxon>Tenebrionidae</taxon>
        <taxon>Zophobas</taxon>
    </lineage>
</organism>
<reference evidence="1" key="1">
    <citation type="journal article" date="2023" name="G3 (Bethesda)">
        <title>Whole genome assemblies of Zophobas morio and Tenebrio molitor.</title>
        <authorList>
            <person name="Kaur S."/>
            <person name="Stinson S.A."/>
            <person name="diCenzo G.C."/>
        </authorList>
    </citation>
    <scope>NUCLEOTIDE SEQUENCE</scope>
    <source>
        <strain evidence="1">QUZm001</strain>
    </source>
</reference>
<gene>
    <name evidence="1" type="ORF">Zmor_019622</name>
</gene>
<evidence type="ECO:0000313" key="2">
    <source>
        <dbReference type="Proteomes" id="UP001168821"/>
    </source>
</evidence>
<comment type="caution">
    <text evidence="1">The sequence shown here is derived from an EMBL/GenBank/DDBJ whole genome shotgun (WGS) entry which is preliminary data.</text>
</comment>
<dbReference type="AlphaFoldDB" id="A0AA38I255"/>
<dbReference type="Proteomes" id="UP001168821">
    <property type="component" value="Unassembled WGS sequence"/>
</dbReference>
<dbReference type="EMBL" id="JALNTZ010000006">
    <property type="protein sequence ID" value="KAJ3647761.1"/>
    <property type="molecule type" value="Genomic_DNA"/>
</dbReference>
<sequence length="118" mass="13112">MHRFRSPARLRRRHHRAAPFSVPCITSTSGYHQGCTVFGPLCRIADVFITGLHCLGPLYLITDVIIRVAMSRSPLSYTLPPSSPPTLRVPGAATSPTEVAAPSTTHTHTFELYFYIYQ</sequence>
<protein>
    <submittedName>
        <fullName evidence="1">Uncharacterized protein</fullName>
    </submittedName>
</protein>